<gene>
    <name evidence="4" type="ORF">LSALG_LOCUS38450</name>
</gene>
<dbReference type="Pfam" id="PF13639">
    <property type="entry name" value="zf-RING_2"/>
    <property type="match status" value="1"/>
</dbReference>
<name>A0AA35ZXS3_LACSI</name>
<keyword evidence="5" id="KW-1185">Reference proteome</keyword>
<evidence type="ECO:0000256" key="1">
    <source>
        <dbReference type="PROSITE-ProRule" id="PRU00175"/>
    </source>
</evidence>
<dbReference type="SUPFAM" id="SSF50965">
    <property type="entry name" value="Galactose oxidase, central domain"/>
    <property type="match status" value="1"/>
</dbReference>
<dbReference type="FunFam" id="3.30.40.10:FF:000468">
    <property type="entry name" value="RING/U-box superfamily protein"/>
    <property type="match status" value="1"/>
</dbReference>
<proteinExistence type="predicted"/>
<keyword evidence="1" id="KW-0863">Zinc-finger</keyword>
<dbReference type="EMBL" id="OX465084">
    <property type="protein sequence ID" value="CAI9299762.1"/>
    <property type="molecule type" value="Genomic_DNA"/>
</dbReference>
<dbReference type="SUPFAM" id="SSF81383">
    <property type="entry name" value="F-box domain"/>
    <property type="match status" value="1"/>
</dbReference>
<dbReference type="InterPro" id="IPR013083">
    <property type="entry name" value="Znf_RING/FYVE/PHD"/>
</dbReference>
<dbReference type="Proteomes" id="UP001177003">
    <property type="component" value="Chromosome 8"/>
</dbReference>
<reference evidence="4" key="1">
    <citation type="submission" date="2023-04" db="EMBL/GenBank/DDBJ databases">
        <authorList>
            <person name="Vijverberg K."/>
            <person name="Xiong W."/>
            <person name="Schranz E."/>
        </authorList>
    </citation>
    <scope>NUCLEOTIDE SEQUENCE</scope>
</reference>
<feature type="domain" description="F-box" evidence="3">
    <location>
        <begin position="1"/>
        <end position="49"/>
    </location>
</feature>
<dbReference type="InterPro" id="IPR017451">
    <property type="entry name" value="F-box-assoc_interact_dom"/>
</dbReference>
<keyword evidence="1" id="KW-0862">Zinc</keyword>
<dbReference type="Pfam" id="PF07734">
    <property type="entry name" value="FBA_1"/>
    <property type="match status" value="1"/>
</dbReference>
<evidence type="ECO:0000313" key="5">
    <source>
        <dbReference type="Proteomes" id="UP001177003"/>
    </source>
</evidence>
<dbReference type="PROSITE" id="PS50181">
    <property type="entry name" value="FBOX"/>
    <property type="match status" value="1"/>
</dbReference>
<feature type="domain" description="RING-type" evidence="2">
    <location>
        <begin position="541"/>
        <end position="582"/>
    </location>
</feature>
<protein>
    <recommendedName>
        <fullName evidence="6">F-box domain-containing protein</fullName>
    </recommendedName>
</protein>
<dbReference type="InterPro" id="IPR001810">
    <property type="entry name" value="F-box_dom"/>
</dbReference>
<dbReference type="SUPFAM" id="SSF57850">
    <property type="entry name" value="RING/U-box"/>
    <property type="match status" value="1"/>
</dbReference>
<evidence type="ECO:0008006" key="6">
    <source>
        <dbReference type="Google" id="ProtNLM"/>
    </source>
</evidence>
<dbReference type="InterPro" id="IPR036047">
    <property type="entry name" value="F-box-like_dom_sf"/>
</dbReference>
<sequence length="625" mass="70276">MSKELPKDVIIDILSRVPIRYILRFKSVSKSWYALFKNPKFITKHFENQATSSDVTALDASFLFTPHKSSSPPTAAANRNVGLILSNSEKPIKIPIEIDIPFLSISKPLRVCGSCNGLICLSILPIASIILLWNPATRVFKDLPVSPIDRPQAGPIKVVLGFAFDDVTNDYKVLRIVYYGYPLNQVEMYSLNTNTWKEIKTRVQFLIFESSCSVFLKGRFHWTAIGFEEMHGKKLIVCFDFREEAFHYIMPPEFDFGGWDAEGEDSSMSKVSWTAVAFKGSLAVIGSAGNGSGKRFEVWVMKEYGVVSSWTKYRSFELQTKVGRPLGCGLKGEFLLEKDNNQLVLYDSDSQRIKNLGNHGVAYWSDVFNYVGSLLPINGGKVAQRTNLSSVVPDIFFVRKMDLTIDRNNNLMNTVYWQHADAPYEVSSISLVPSSMHGVVGRTGSLGSTQDRVYGIPFSFRATSQPPIQNLSRNTTNQRNGYLRQTSTTQSPILTEQNKGLEKLKKEIYNPGLQRVSLYYRDPDFRAKSREKNNKEDGKRCAVCLDDFEAGEMVTLTPCNHMFHGDCIVPWVKSNGQCPVCRFVISDRSKEREGMGTSDNHGVVVGGDIVPRDLIDFIRNMEGRG</sequence>
<dbReference type="SMART" id="SM00184">
    <property type="entry name" value="RING"/>
    <property type="match status" value="1"/>
</dbReference>
<dbReference type="NCBIfam" id="TIGR01640">
    <property type="entry name" value="F_box_assoc_1"/>
    <property type="match status" value="1"/>
</dbReference>
<dbReference type="Gene3D" id="3.30.40.10">
    <property type="entry name" value="Zinc/RING finger domain, C3HC4 (zinc finger)"/>
    <property type="match status" value="1"/>
</dbReference>
<keyword evidence="1" id="KW-0479">Metal-binding</keyword>
<dbReference type="InterPro" id="IPR011043">
    <property type="entry name" value="Gal_Oxase/kelch_b-propeller"/>
</dbReference>
<evidence type="ECO:0000259" key="3">
    <source>
        <dbReference type="PROSITE" id="PS50181"/>
    </source>
</evidence>
<dbReference type="AlphaFoldDB" id="A0AA35ZXS3"/>
<accession>A0AA35ZXS3</accession>
<organism evidence="4 5">
    <name type="scientific">Lactuca saligna</name>
    <name type="common">Willowleaf lettuce</name>
    <dbReference type="NCBI Taxonomy" id="75948"/>
    <lineage>
        <taxon>Eukaryota</taxon>
        <taxon>Viridiplantae</taxon>
        <taxon>Streptophyta</taxon>
        <taxon>Embryophyta</taxon>
        <taxon>Tracheophyta</taxon>
        <taxon>Spermatophyta</taxon>
        <taxon>Magnoliopsida</taxon>
        <taxon>eudicotyledons</taxon>
        <taxon>Gunneridae</taxon>
        <taxon>Pentapetalae</taxon>
        <taxon>asterids</taxon>
        <taxon>campanulids</taxon>
        <taxon>Asterales</taxon>
        <taxon>Asteraceae</taxon>
        <taxon>Cichorioideae</taxon>
        <taxon>Cichorieae</taxon>
        <taxon>Lactucinae</taxon>
        <taxon>Lactuca</taxon>
    </lineage>
</organism>
<evidence type="ECO:0000259" key="2">
    <source>
        <dbReference type="PROSITE" id="PS50089"/>
    </source>
</evidence>
<dbReference type="InterPro" id="IPR050796">
    <property type="entry name" value="SCF_F-box_component"/>
</dbReference>
<dbReference type="PANTHER" id="PTHR31672:SF13">
    <property type="entry name" value="F-BOX PROTEIN CPR30-LIKE"/>
    <property type="match status" value="1"/>
</dbReference>
<evidence type="ECO:0000313" key="4">
    <source>
        <dbReference type="EMBL" id="CAI9299762.1"/>
    </source>
</evidence>
<dbReference type="CDD" id="cd22157">
    <property type="entry name" value="F-box_AtFBW1-like"/>
    <property type="match status" value="1"/>
</dbReference>
<dbReference type="InterPro" id="IPR001841">
    <property type="entry name" value="Znf_RING"/>
</dbReference>
<dbReference type="Gene3D" id="1.20.1280.50">
    <property type="match status" value="1"/>
</dbReference>
<dbReference type="PANTHER" id="PTHR31672">
    <property type="entry name" value="BNACNNG10540D PROTEIN"/>
    <property type="match status" value="1"/>
</dbReference>
<dbReference type="InterPro" id="IPR006527">
    <property type="entry name" value="F-box-assoc_dom_typ1"/>
</dbReference>
<dbReference type="SMART" id="SM00256">
    <property type="entry name" value="FBOX"/>
    <property type="match status" value="1"/>
</dbReference>
<dbReference type="GO" id="GO:0008270">
    <property type="term" value="F:zinc ion binding"/>
    <property type="evidence" value="ECO:0007669"/>
    <property type="project" value="UniProtKB-KW"/>
</dbReference>
<dbReference type="PROSITE" id="PS50089">
    <property type="entry name" value="ZF_RING_2"/>
    <property type="match status" value="1"/>
</dbReference>
<dbReference type="Pfam" id="PF00646">
    <property type="entry name" value="F-box"/>
    <property type="match status" value="1"/>
</dbReference>